<dbReference type="PANTHER" id="PTHR28208:SF1">
    <property type="entry name" value="FILAMENT ORGANIZATION PROTEIN APP1-LIKE, PUTATIVE (AFU_ORTHOLOGUE AFUA_1G06650)-RELATED"/>
    <property type="match status" value="1"/>
</dbReference>
<protein>
    <recommendedName>
        <fullName evidence="2">Phosphatidate phosphatase APP1 catalytic domain-containing protein</fullName>
    </recommendedName>
</protein>
<organism evidence="3 4">
    <name type="scientific">Tetrapyrgos nigripes</name>
    <dbReference type="NCBI Taxonomy" id="182062"/>
    <lineage>
        <taxon>Eukaryota</taxon>
        <taxon>Fungi</taxon>
        <taxon>Dikarya</taxon>
        <taxon>Basidiomycota</taxon>
        <taxon>Agaricomycotina</taxon>
        <taxon>Agaricomycetes</taxon>
        <taxon>Agaricomycetidae</taxon>
        <taxon>Agaricales</taxon>
        <taxon>Marasmiineae</taxon>
        <taxon>Marasmiaceae</taxon>
        <taxon>Tetrapyrgos</taxon>
    </lineage>
</organism>
<evidence type="ECO:0000256" key="1">
    <source>
        <dbReference type="SAM" id="SignalP"/>
    </source>
</evidence>
<dbReference type="Pfam" id="PF09949">
    <property type="entry name" value="APP1_cat"/>
    <property type="match status" value="1"/>
</dbReference>
<feature type="chain" id="PRO_5034866295" description="Phosphatidate phosphatase APP1 catalytic domain-containing protein" evidence="1">
    <location>
        <begin position="20"/>
        <end position="385"/>
    </location>
</feature>
<evidence type="ECO:0000313" key="4">
    <source>
        <dbReference type="Proteomes" id="UP000559256"/>
    </source>
</evidence>
<sequence>MQFAGLALTVILSLSPIYATPLLTTSSTLSKRIPVTDCLDVLVFDSPGFQNASDASQTIASVEAFAFLKDLDTDELRQSTVNALNSIGFNPGEDAIDTAVDRLKLFAAVGVPRVTVTVEAEGCSETPKLTATALEDLGETTSLASFGTCAAPATNGGAEITLTVNGSDFSSARIFPSGPDGFGVISDIDDTVKISHSLDTLQLVQATLFDEPAPIPGMPEVYASLARSLNSPQFIYVSGSPYQLYPFLRDFIDTTFSASNGPLFLTNVTVTDLNVLFQTLTADDGNATLVYKIGQLTRIHEMYPGKSFLTVGDSTQQDPETYATIYNTFGGDFVRCIWIHLVEGADNSDERFKTAFEGVPQERIRLYTDDQIPELAYVDVAGGQC</sequence>
<dbReference type="AlphaFoldDB" id="A0A8H5C9Y3"/>
<dbReference type="EMBL" id="JAACJM010000212">
    <property type="protein sequence ID" value="KAF5337653.1"/>
    <property type="molecule type" value="Genomic_DNA"/>
</dbReference>
<gene>
    <name evidence="3" type="ORF">D9758_013013</name>
</gene>
<proteinExistence type="predicted"/>
<name>A0A8H5C9Y3_9AGAR</name>
<feature type="signal peptide" evidence="1">
    <location>
        <begin position="1"/>
        <end position="19"/>
    </location>
</feature>
<dbReference type="GO" id="GO:0008195">
    <property type="term" value="F:phosphatidate phosphatase activity"/>
    <property type="evidence" value="ECO:0007669"/>
    <property type="project" value="InterPro"/>
</dbReference>
<dbReference type="OrthoDB" id="414243at2759"/>
<accession>A0A8H5C9Y3</accession>
<keyword evidence="4" id="KW-1185">Reference proteome</keyword>
<feature type="domain" description="Phosphatidate phosphatase APP1 catalytic" evidence="2">
    <location>
        <begin position="182"/>
        <end position="339"/>
    </location>
</feature>
<evidence type="ECO:0000259" key="2">
    <source>
        <dbReference type="Pfam" id="PF09949"/>
    </source>
</evidence>
<dbReference type="InterPro" id="IPR052935">
    <property type="entry name" value="Mg2+_PAP"/>
</dbReference>
<dbReference type="GO" id="GO:0030479">
    <property type="term" value="C:actin cortical patch"/>
    <property type="evidence" value="ECO:0007669"/>
    <property type="project" value="TreeGrafter"/>
</dbReference>
<keyword evidence="1" id="KW-0732">Signal</keyword>
<evidence type="ECO:0000313" key="3">
    <source>
        <dbReference type="EMBL" id="KAF5337653.1"/>
    </source>
</evidence>
<dbReference type="Proteomes" id="UP000559256">
    <property type="component" value="Unassembled WGS sequence"/>
</dbReference>
<reference evidence="3 4" key="1">
    <citation type="journal article" date="2020" name="ISME J.">
        <title>Uncovering the hidden diversity of litter-decomposition mechanisms in mushroom-forming fungi.</title>
        <authorList>
            <person name="Floudas D."/>
            <person name="Bentzer J."/>
            <person name="Ahren D."/>
            <person name="Johansson T."/>
            <person name="Persson P."/>
            <person name="Tunlid A."/>
        </authorList>
    </citation>
    <scope>NUCLEOTIDE SEQUENCE [LARGE SCALE GENOMIC DNA]</scope>
    <source>
        <strain evidence="3 4">CBS 291.85</strain>
    </source>
</reference>
<dbReference type="PANTHER" id="PTHR28208">
    <property type="entry name" value="PHOSPHATIDATE PHOSPHATASE APP1"/>
    <property type="match status" value="1"/>
</dbReference>
<dbReference type="InterPro" id="IPR019236">
    <property type="entry name" value="APP1_cat"/>
</dbReference>
<comment type="caution">
    <text evidence="3">The sequence shown here is derived from an EMBL/GenBank/DDBJ whole genome shotgun (WGS) entry which is preliminary data.</text>
</comment>